<proteinExistence type="predicted"/>
<accession>A0ABM1AEX2</accession>
<reference evidence="2" key="1">
    <citation type="submission" date="2025-08" db="UniProtKB">
        <authorList>
            <consortium name="RefSeq"/>
        </authorList>
    </citation>
    <scope>IDENTIFICATION</scope>
</reference>
<dbReference type="RefSeq" id="XP_012946363.1">
    <property type="nucleotide sequence ID" value="XM_013090909.1"/>
</dbReference>
<keyword evidence="1" id="KW-1185">Reference proteome</keyword>
<evidence type="ECO:0000313" key="1">
    <source>
        <dbReference type="Proteomes" id="UP000694888"/>
    </source>
</evidence>
<sequence length="237" mass="26383">MPARSCCSGNSSLVQKKPRASLSKRLRKRFKSQRKSHNQLFIVGALGLPSIRTSEGRFKTPVNMTSLSAYLSGNSPVVEMKEPRATLRNKLLKLFFRKKPQACAFVQNTTSMPKVKYVDISYESTTELAALGLHDQAFLEDSDASSSEIWDLSSLEQLDPTSTESPAGSEAVYMVMNPVDPFKKTFNKNNAVYNFRNPAGQLNKTFIIKSAEGSEAVYEEMNPVRKLNTTFTISPPN</sequence>
<dbReference type="GeneID" id="106013963"/>
<dbReference type="Proteomes" id="UP000694888">
    <property type="component" value="Unplaced"/>
</dbReference>
<name>A0ABM1AEX2_APLCA</name>
<organism evidence="1 2">
    <name type="scientific">Aplysia californica</name>
    <name type="common">California sea hare</name>
    <dbReference type="NCBI Taxonomy" id="6500"/>
    <lineage>
        <taxon>Eukaryota</taxon>
        <taxon>Metazoa</taxon>
        <taxon>Spiralia</taxon>
        <taxon>Lophotrochozoa</taxon>
        <taxon>Mollusca</taxon>
        <taxon>Gastropoda</taxon>
        <taxon>Heterobranchia</taxon>
        <taxon>Euthyneura</taxon>
        <taxon>Tectipleura</taxon>
        <taxon>Aplysiida</taxon>
        <taxon>Aplysioidea</taxon>
        <taxon>Aplysiidae</taxon>
        <taxon>Aplysia</taxon>
    </lineage>
</organism>
<gene>
    <name evidence="2" type="primary">LOC106013963</name>
</gene>
<evidence type="ECO:0000313" key="2">
    <source>
        <dbReference type="RefSeq" id="XP_012946363.1"/>
    </source>
</evidence>
<protein>
    <submittedName>
        <fullName evidence="2">Uncharacterized protein LOC106013963</fullName>
    </submittedName>
</protein>